<keyword evidence="3" id="KW-0233">DNA recombination</keyword>
<dbReference type="Gramene" id="AET1Gv20631500.17">
    <property type="protein sequence ID" value="AET1Gv20631500.17"/>
    <property type="gene ID" value="AET1Gv20631500"/>
</dbReference>
<evidence type="ECO:0000256" key="3">
    <source>
        <dbReference type="ARBA" id="ARBA00023172"/>
    </source>
</evidence>
<sequence length="220" mass="24774">SSTAKVITSMADQAWVAEKAIGYLQSEPNIGGMELLKKLQAEYKCTIGYDTVQKGKERAANMLYGTWGKSFQNLFNFKAEIDKRSPGSIVEVDVKREKGGVYFRRFFMALKPSIDGFLAGCRPYLSIDSTHLTGKWNGQLAACTALDGQNWMFPLAFGFFGTETEENWVWFMQQLHKAIGHLQTLAICTDACKGLENAVKIVFPQAEQRECFRHLMANFK</sequence>
<dbReference type="PANTHER" id="PTHR31973">
    <property type="entry name" value="POLYPROTEIN, PUTATIVE-RELATED"/>
    <property type="match status" value="1"/>
</dbReference>
<evidence type="ECO:0000256" key="1">
    <source>
        <dbReference type="ARBA" id="ARBA00022578"/>
    </source>
</evidence>
<dbReference type="PANTHER" id="PTHR31973:SF195">
    <property type="entry name" value="MUDR FAMILY TRANSPOSASE"/>
    <property type="match status" value="1"/>
</dbReference>
<reference evidence="6" key="1">
    <citation type="journal article" date="2014" name="Science">
        <title>Ancient hybridizations among the ancestral genomes of bread wheat.</title>
        <authorList>
            <consortium name="International Wheat Genome Sequencing Consortium,"/>
            <person name="Marcussen T."/>
            <person name="Sandve S.R."/>
            <person name="Heier L."/>
            <person name="Spannagl M."/>
            <person name="Pfeifer M."/>
            <person name="Jakobsen K.S."/>
            <person name="Wulff B.B."/>
            <person name="Steuernagel B."/>
            <person name="Mayer K.F."/>
            <person name="Olsen O.A."/>
        </authorList>
    </citation>
    <scope>NUCLEOTIDE SEQUENCE [LARGE SCALE GENOMIC DNA]</scope>
    <source>
        <strain evidence="6">cv. AL8/78</strain>
    </source>
</reference>
<dbReference type="InterPro" id="IPR018289">
    <property type="entry name" value="MULE_transposase_dom"/>
</dbReference>
<dbReference type="Proteomes" id="UP000015105">
    <property type="component" value="Chromosome 1D"/>
</dbReference>
<keyword evidence="2" id="KW-0238">DNA-binding</keyword>
<reference evidence="5" key="3">
    <citation type="journal article" date="2017" name="Nature">
        <title>Genome sequence of the progenitor of the wheat D genome Aegilops tauschii.</title>
        <authorList>
            <person name="Luo M.C."/>
            <person name="Gu Y.Q."/>
            <person name="Puiu D."/>
            <person name="Wang H."/>
            <person name="Twardziok S.O."/>
            <person name="Deal K.R."/>
            <person name="Huo N."/>
            <person name="Zhu T."/>
            <person name="Wang L."/>
            <person name="Wang Y."/>
            <person name="McGuire P.E."/>
            <person name="Liu S."/>
            <person name="Long H."/>
            <person name="Ramasamy R.K."/>
            <person name="Rodriguez J.C."/>
            <person name="Van S.L."/>
            <person name="Yuan L."/>
            <person name="Wang Z."/>
            <person name="Xia Z."/>
            <person name="Xiao L."/>
            <person name="Anderson O.D."/>
            <person name="Ouyang S."/>
            <person name="Liang Y."/>
            <person name="Zimin A.V."/>
            <person name="Pertea G."/>
            <person name="Qi P."/>
            <person name="Bennetzen J.L."/>
            <person name="Dai X."/>
            <person name="Dawson M.W."/>
            <person name="Muller H.G."/>
            <person name="Kugler K."/>
            <person name="Rivarola-Duarte L."/>
            <person name="Spannagl M."/>
            <person name="Mayer K.F.X."/>
            <person name="Lu F.H."/>
            <person name="Bevan M.W."/>
            <person name="Leroy P."/>
            <person name="Li P."/>
            <person name="You F.M."/>
            <person name="Sun Q."/>
            <person name="Liu Z."/>
            <person name="Lyons E."/>
            <person name="Wicker T."/>
            <person name="Salzberg S.L."/>
            <person name="Devos K.M."/>
            <person name="Dvorak J."/>
        </authorList>
    </citation>
    <scope>NUCLEOTIDE SEQUENCE [LARGE SCALE GENOMIC DNA]</scope>
    <source>
        <strain evidence="5">cv. AL8/78</strain>
    </source>
</reference>
<dbReference type="GO" id="GO:0003677">
    <property type="term" value="F:DNA binding"/>
    <property type="evidence" value="ECO:0007669"/>
    <property type="project" value="UniProtKB-KW"/>
</dbReference>
<reference evidence="6" key="2">
    <citation type="journal article" date="2017" name="Nat. Plants">
        <title>The Aegilops tauschii genome reveals multiple impacts of transposons.</title>
        <authorList>
            <person name="Zhao G."/>
            <person name="Zou C."/>
            <person name="Li K."/>
            <person name="Wang K."/>
            <person name="Li T."/>
            <person name="Gao L."/>
            <person name="Zhang X."/>
            <person name="Wang H."/>
            <person name="Yang Z."/>
            <person name="Liu X."/>
            <person name="Jiang W."/>
            <person name="Mao L."/>
            <person name="Kong X."/>
            <person name="Jiao Y."/>
            <person name="Jia J."/>
        </authorList>
    </citation>
    <scope>NUCLEOTIDE SEQUENCE [LARGE SCALE GENOMIC DNA]</scope>
    <source>
        <strain evidence="6">cv. AL8/78</strain>
    </source>
</reference>
<keyword evidence="1" id="KW-0815">Transposition</keyword>
<proteinExistence type="predicted"/>
<feature type="domain" description="MULE transposase" evidence="4">
    <location>
        <begin position="125"/>
        <end position="218"/>
    </location>
</feature>
<organism evidence="5 6">
    <name type="scientific">Aegilops tauschii subsp. strangulata</name>
    <name type="common">Goatgrass</name>
    <dbReference type="NCBI Taxonomy" id="200361"/>
    <lineage>
        <taxon>Eukaryota</taxon>
        <taxon>Viridiplantae</taxon>
        <taxon>Streptophyta</taxon>
        <taxon>Embryophyta</taxon>
        <taxon>Tracheophyta</taxon>
        <taxon>Spermatophyta</taxon>
        <taxon>Magnoliopsida</taxon>
        <taxon>Liliopsida</taxon>
        <taxon>Poales</taxon>
        <taxon>Poaceae</taxon>
        <taxon>BOP clade</taxon>
        <taxon>Pooideae</taxon>
        <taxon>Triticodae</taxon>
        <taxon>Triticeae</taxon>
        <taxon>Triticinae</taxon>
        <taxon>Aegilops</taxon>
    </lineage>
</organism>
<accession>A0A452Z4K5</accession>
<keyword evidence="6" id="KW-1185">Reference proteome</keyword>
<reference evidence="5" key="4">
    <citation type="submission" date="2019-03" db="UniProtKB">
        <authorList>
            <consortium name="EnsemblPlants"/>
        </authorList>
    </citation>
    <scope>IDENTIFICATION</scope>
</reference>
<evidence type="ECO:0000259" key="4">
    <source>
        <dbReference type="Pfam" id="PF10551"/>
    </source>
</evidence>
<dbReference type="Pfam" id="PF10551">
    <property type="entry name" value="MULE"/>
    <property type="match status" value="1"/>
</dbReference>
<evidence type="ECO:0000256" key="2">
    <source>
        <dbReference type="ARBA" id="ARBA00023125"/>
    </source>
</evidence>
<dbReference type="PROSITE" id="PS01007">
    <property type="entry name" value="TRANSPOSASE_MUTATOR"/>
    <property type="match status" value="1"/>
</dbReference>
<reference evidence="5" key="5">
    <citation type="journal article" date="2021" name="G3 (Bethesda)">
        <title>Aegilops tauschii genome assembly Aet v5.0 features greater sequence contiguity and improved annotation.</title>
        <authorList>
            <person name="Wang L."/>
            <person name="Zhu T."/>
            <person name="Rodriguez J.C."/>
            <person name="Deal K.R."/>
            <person name="Dubcovsky J."/>
            <person name="McGuire P.E."/>
            <person name="Lux T."/>
            <person name="Spannagl M."/>
            <person name="Mayer K.F.X."/>
            <person name="Baldrich P."/>
            <person name="Meyers B.C."/>
            <person name="Huo N."/>
            <person name="Gu Y.Q."/>
            <person name="Zhou H."/>
            <person name="Devos K.M."/>
            <person name="Bennetzen J.L."/>
            <person name="Unver T."/>
            <person name="Budak H."/>
            <person name="Gulick P.J."/>
            <person name="Galiba G."/>
            <person name="Kalapos B."/>
            <person name="Nelson D.R."/>
            <person name="Li P."/>
            <person name="You F.M."/>
            <person name="Luo M.C."/>
            <person name="Dvorak J."/>
        </authorList>
    </citation>
    <scope>NUCLEOTIDE SEQUENCE [LARGE SCALE GENOMIC DNA]</scope>
    <source>
        <strain evidence="5">cv. AL8/78</strain>
    </source>
</reference>
<dbReference type="AlphaFoldDB" id="A0A452Z4K5"/>
<dbReference type="GO" id="GO:0006313">
    <property type="term" value="P:DNA transposition"/>
    <property type="evidence" value="ECO:0007669"/>
    <property type="project" value="InterPro"/>
</dbReference>
<name>A0A452Z4K5_AEGTS</name>
<evidence type="ECO:0000313" key="6">
    <source>
        <dbReference type="Proteomes" id="UP000015105"/>
    </source>
</evidence>
<dbReference type="GO" id="GO:0004803">
    <property type="term" value="F:transposase activity"/>
    <property type="evidence" value="ECO:0007669"/>
    <property type="project" value="InterPro"/>
</dbReference>
<protein>
    <recommendedName>
        <fullName evidence="4">MULE transposase domain-containing protein</fullName>
    </recommendedName>
</protein>
<dbReference type="EnsemblPlants" id="AET1Gv20631500.17">
    <property type="protein sequence ID" value="AET1Gv20631500.17"/>
    <property type="gene ID" value="AET1Gv20631500"/>
</dbReference>
<dbReference type="InterPro" id="IPR001207">
    <property type="entry name" value="Transposase_mutator"/>
</dbReference>
<evidence type="ECO:0000313" key="5">
    <source>
        <dbReference type="EnsemblPlants" id="AET1Gv20631500.17"/>
    </source>
</evidence>